<dbReference type="AlphaFoldDB" id="A0A170PMY2"/>
<feature type="region of interest" description="Disordered" evidence="1">
    <location>
        <begin position="87"/>
        <end position="106"/>
    </location>
</feature>
<sequence>MGSMSEHPSGLDNPEQAAFAWRRYRRLLGWMTLFSLFCGLAAVFGLQHFYGPLSWIAILAAIGGIGGSVLMASALMGLVFLSSGTGHDEAVDVRDPEKPAPRHDRP</sequence>
<evidence type="ECO:0000256" key="2">
    <source>
        <dbReference type="SAM" id="Phobius"/>
    </source>
</evidence>
<keyword evidence="2" id="KW-1133">Transmembrane helix</keyword>
<protein>
    <submittedName>
        <fullName evidence="3">Uncharacterized protein</fullName>
    </submittedName>
</protein>
<keyword evidence="2" id="KW-0812">Transmembrane</keyword>
<evidence type="ECO:0000256" key="1">
    <source>
        <dbReference type="SAM" id="MobiDB-lite"/>
    </source>
</evidence>
<reference evidence="3" key="1">
    <citation type="submission" date="2015-10" db="EMBL/GenBank/DDBJ databases">
        <authorList>
            <person name="Gilbert D.G."/>
        </authorList>
    </citation>
    <scope>NUCLEOTIDE SEQUENCE</scope>
</reference>
<organism evidence="3">
    <name type="scientific">hydrothermal vent metagenome</name>
    <dbReference type="NCBI Taxonomy" id="652676"/>
    <lineage>
        <taxon>unclassified sequences</taxon>
        <taxon>metagenomes</taxon>
        <taxon>ecological metagenomes</taxon>
    </lineage>
</organism>
<feature type="transmembrane region" description="Helical" evidence="2">
    <location>
        <begin position="56"/>
        <end position="81"/>
    </location>
</feature>
<dbReference type="EMBL" id="CZQE01000050">
    <property type="protein sequence ID" value="CUS43426.1"/>
    <property type="molecule type" value="Genomic_DNA"/>
</dbReference>
<evidence type="ECO:0000313" key="3">
    <source>
        <dbReference type="EMBL" id="CUS43426.1"/>
    </source>
</evidence>
<feature type="transmembrane region" description="Helical" evidence="2">
    <location>
        <begin position="27"/>
        <end position="50"/>
    </location>
</feature>
<proteinExistence type="predicted"/>
<accession>A0A170PMY2</accession>
<gene>
    <name evidence="3" type="ORF">MGWOODY_Smn236</name>
</gene>
<name>A0A170PMY2_9ZZZZ</name>
<keyword evidence="2" id="KW-0472">Membrane</keyword>